<evidence type="ECO:0000313" key="2">
    <source>
        <dbReference type="EMBL" id="CUG91182.1"/>
    </source>
</evidence>
<sequence length="332" mass="35415">MGRIITIPMIGAVAMLLLIVGVVVAPAPPPAFFASVIESIPENYVVASLADLNTSKFATSYRFPGINFLNSIPWTPCCVVSVAEGYLSYGPTDTDSNFIQPYFHTDGSSACVSGTEPRGTAFGISSSSPGPLNGTLLYPVYNQTEFRFVATATPTTSPSYGNCTASTPTSSSIALVKVQYRYIVLPNSPAPPPSSGYTIATLKDVQSAEFAYAYNYNHASLQLTVETSQESNFCCMLRVAEGWLGYGNFTSDEYSPVTLYNSETTWMCTSLAGSAWGQLGTAFGGPNSATIFWSMNGTIASQFGTFTKNPENWSYCGANGLANSLAVYKRAN</sequence>
<gene>
    <name evidence="2" type="ORF">BSAL_30610</name>
</gene>
<evidence type="ECO:0000313" key="3">
    <source>
        <dbReference type="Proteomes" id="UP000051952"/>
    </source>
</evidence>
<accession>A0A0S4JI57</accession>
<protein>
    <submittedName>
        <fullName evidence="2">Membrane-associated protein, putative</fullName>
    </submittedName>
</protein>
<dbReference type="VEuPathDB" id="TriTrypDB:BSAL_30610"/>
<organism evidence="2 3">
    <name type="scientific">Bodo saltans</name>
    <name type="common">Flagellated protozoan</name>
    <dbReference type="NCBI Taxonomy" id="75058"/>
    <lineage>
        <taxon>Eukaryota</taxon>
        <taxon>Discoba</taxon>
        <taxon>Euglenozoa</taxon>
        <taxon>Kinetoplastea</taxon>
        <taxon>Metakinetoplastina</taxon>
        <taxon>Eubodonida</taxon>
        <taxon>Bodonidae</taxon>
        <taxon>Bodo</taxon>
    </lineage>
</organism>
<keyword evidence="3" id="KW-1185">Reference proteome</keyword>
<name>A0A0S4JI57_BODSA</name>
<feature type="signal peptide" evidence="1">
    <location>
        <begin position="1"/>
        <end position="25"/>
    </location>
</feature>
<dbReference type="EMBL" id="CYKH01001896">
    <property type="protein sequence ID" value="CUG91182.1"/>
    <property type="molecule type" value="Genomic_DNA"/>
</dbReference>
<dbReference type="Proteomes" id="UP000051952">
    <property type="component" value="Unassembled WGS sequence"/>
</dbReference>
<evidence type="ECO:0000256" key="1">
    <source>
        <dbReference type="SAM" id="SignalP"/>
    </source>
</evidence>
<keyword evidence="1" id="KW-0732">Signal</keyword>
<reference evidence="3" key="1">
    <citation type="submission" date="2015-09" db="EMBL/GenBank/DDBJ databases">
        <authorList>
            <consortium name="Pathogen Informatics"/>
        </authorList>
    </citation>
    <scope>NUCLEOTIDE SEQUENCE [LARGE SCALE GENOMIC DNA]</scope>
    <source>
        <strain evidence="3">Lake Konstanz</strain>
    </source>
</reference>
<feature type="chain" id="PRO_5006622364" evidence="1">
    <location>
        <begin position="26"/>
        <end position="332"/>
    </location>
</feature>
<proteinExistence type="predicted"/>
<dbReference type="AlphaFoldDB" id="A0A0S4JI57"/>